<dbReference type="InterPro" id="IPR036291">
    <property type="entry name" value="NAD(P)-bd_dom_sf"/>
</dbReference>
<keyword evidence="3" id="KW-0560">Oxidoreductase</keyword>
<accession>A0A3E2B105</accession>
<dbReference type="EMBL" id="QQRQ01000037">
    <property type="protein sequence ID" value="RFT05666.1"/>
    <property type="molecule type" value="Genomic_DNA"/>
</dbReference>
<dbReference type="RefSeq" id="WP_117142948.1">
    <property type="nucleotide sequence ID" value="NZ_CAKXKJ010000047.1"/>
</dbReference>
<dbReference type="InterPro" id="IPR020904">
    <property type="entry name" value="Sc_DH/Rdtase_CS"/>
</dbReference>
<keyword evidence="5" id="KW-1185">Reference proteome</keyword>
<evidence type="ECO:0000313" key="4">
    <source>
        <dbReference type="EMBL" id="RFT05666.1"/>
    </source>
</evidence>
<dbReference type="AlphaFoldDB" id="A0A3E2B105"/>
<dbReference type="InterPro" id="IPR002347">
    <property type="entry name" value="SDR_fam"/>
</dbReference>
<dbReference type="SUPFAM" id="SSF51735">
    <property type="entry name" value="NAD(P)-binding Rossmann-fold domains"/>
    <property type="match status" value="1"/>
</dbReference>
<dbReference type="OrthoDB" id="9808814at2"/>
<evidence type="ECO:0000256" key="1">
    <source>
        <dbReference type="ARBA" id="ARBA00006484"/>
    </source>
</evidence>
<keyword evidence="2" id="KW-0521">NADP</keyword>
<evidence type="ECO:0000256" key="2">
    <source>
        <dbReference type="ARBA" id="ARBA00022857"/>
    </source>
</evidence>
<organism evidence="4 5">
    <name type="scientific">Evtepia gabavorous</name>
    <dbReference type="NCBI Taxonomy" id="2211183"/>
    <lineage>
        <taxon>Bacteria</taxon>
        <taxon>Bacillati</taxon>
        <taxon>Bacillota</taxon>
        <taxon>Clostridia</taxon>
        <taxon>Eubacteriales</taxon>
        <taxon>Evtepia</taxon>
    </lineage>
</organism>
<dbReference type="Pfam" id="PF00106">
    <property type="entry name" value="adh_short"/>
    <property type="match status" value="1"/>
</dbReference>
<dbReference type="PANTHER" id="PTHR43391:SF14">
    <property type="entry name" value="DEHYDROGENASE_REDUCTASE SDR FAMILY PROTEIN 7-LIKE"/>
    <property type="match status" value="1"/>
</dbReference>
<comment type="similarity">
    <text evidence="1">Belongs to the short-chain dehydrogenases/reductases (SDR) family.</text>
</comment>
<dbReference type="CDD" id="cd05233">
    <property type="entry name" value="SDR_c"/>
    <property type="match status" value="1"/>
</dbReference>
<dbReference type="GeneID" id="97996350"/>
<sequence>MNIALITGASSGLGREFARQVSRDPHVQAVWAVARREDRLRQLASLCACPVRPVPLDLTDPQSLDALRDLLAREKPTVTRLVCAAGVGKMGRIDAVSPADSLGMIDLNCRAAVGVTQLCLPYLTRGSRVLELCSTAAFQPMPGLGVYAATKAFLQSYTKTLHYELLPRGIHVTAVCPYWVKDTEFIPLAQDGKPGQFRHFPLASRSRSVVSLSLAASALNLWVATPGIVCTLHRLGAKVIPHALLVPLMDGLRRV</sequence>
<comment type="caution">
    <text evidence="4">The sequence shown here is derived from an EMBL/GenBank/DDBJ whole genome shotgun (WGS) entry which is preliminary data.</text>
</comment>
<name>A0A3E2B105_9FIRM</name>
<dbReference type="PANTHER" id="PTHR43391">
    <property type="entry name" value="RETINOL DEHYDROGENASE-RELATED"/>
    <property type="match status" value="1"/>
</dbReference>
<dbReference type="Proteomes" id="UP000260649">
    <property type="component" value="Unassembled WGS sequence"/>
</dbReference>
<reference evidence="4 5" key="1">
    <citation type="submission" date="2018-07" db="EMBL/GenBank/DDBJ databases">
        <title>GABA Modulating Bacteria of the Human Gut Microbiota.</title>
        <authorList>
            <person name="Strandwitz P."/>
            <person name="Kim K.H."/>
            <person name="Terekhova D."/>
            <person name="Liu J.K."/>
            <person name="Sharma A."/>
            <person name="Levering J."/>
            <person name="Mcdonald D."/>
            <person name="Dietrich D."/>
            <person name="Ramadhar T.R."/>
            <person name="Lekbua A."/>
            <person name="Mroue N."/>
            <person name="Liston C."/>
            <person name="Stewart E.J."/>
            <person name="Dubin M.J."/>
            <person name="Zengler K."/>
            <person name="Knight R."/>
            <person name="Gilbert J.A."/>
            <person name="Clardy J."/>
            <person name="Lewis K."/>
        </authorList>
    </citation>
    <scope>NUCLEOTIDE SEQUENCE [LARGE SCALE GENOMIC DNA]</scope>
    <source>
        <strain evidence="4 5">KLE1738</strain>
    </source>
</reference>
<evidence type="ECO:0000256" key="3">
    <source>
        <dbReference type="ARBA" id="ARBA00023002"/>
    </source>
</evidence>
<dbReference type="GO" id="GO:0005829">
    <property type="term" value="C:cytosol"/>
    <property type="evidence" value="ECO:0007669"/>
    <property type="project" value="TreeGrafter"/>
</dbReference>
<protein>
    <submittedName>
        <fullName evidence="4">SDR family NAD(P)-dependent oxidoreductase</fullName>
    </submittedName>
</protein>
<dbReference type="Gene3D" id="3.40.50.720">
    <property type="entry name" value="NAD(P)-binding Rossmann-like Domain"/>
    <property type="match status" value="1"/>
</dbReference>
<proteinExistence type="inferred from homology"/>
<evidence type="ECO:0000313" key="5">
    <source>
        <dbReference type="Proteomes" id="UP000260649"/>
    </source>
</evidence>
<gene>
    <name evidence="4" type="ORF">DV520_11465</name>
</gene>
<dbReference type="GO" id="GO:0016491">
    <property type="term" value="F:oxidoreductase activity"/>
    <property type="evidence" value="ECO:0007669"/>
    <property type="project" value="UniProtKB-KW"/>
</dbReference>
<dbReference type="PROSITE" id="PS00061">
    <property type="entry name" value="ADH_SHORT"/>
    <property type="match status" value="1"/>
</dbReference>
<dbReference type="PRINTS" id="PR00081">
    <property type="entry name" value="GDHRDH"/>
</dbReference>